<keyword evidence="4 5" id="KW-0143">Chaperone</keyword>
<dbReference type="GO" id="GO:0043022">
    <property type="term" value="F:ribosome binding"/>
    <property type="evidence" value="ECO:0007669"/>
    <property type="project" value="InterPro"/>
</dbReference>
<protein>
    <recommendedName>
        <fullName evidence="5">Ribosome maturation factor RimM</fullName>
    </recommendedName>
</protein>
<dbReference type="NCBIfam" id="TIGR02273">
    <property type="entry name" value="16S_RimM"/>
    <property type="match status" value="1"/>
</dbReference>
<dbReference type="Pfam" id="PF01782">
    <property type="entry name" value="RimM"/>
    <property type="match status" value="1"/>
</dbReference>
<dbReference type="AlphaFoldDB" id="A0A9D2HVY4"/>
<dbReference type="PANTHER" id="PTHR33692:SF1">
    <property type="entry name" value="RIBOSOME MATURATION FACTOR RIMM"/>
    <property type="match status" value="1"/>
</dbReference>
<reference evidence="8" key="2">
    <citation type="submission" date="2021-04" db="EMBL/GenBank/DDBJ databases">
        <authorList>
            <person name="Gilroy R."/>
        </authorList>
    </citation>
    <scope>NUCLEOTIDE SEQUENCE</scope>
    <source>
        <strain evidence="8">ChiHjej12B11-9795</strain>
    </source>
</reference>
<proteinExistence type="inferred from homology"/>
<dbReference type="GO" id="GO:0042274">
    <property type="term" value="P:ribosomal small subunit biogenesis"/>
    <property type="evidence" value="ECO:0007669"/>
    <property type="project" value="UniProtKB-UniRule"/>
</dbReference>
<comment type="subunit">
    <text evidence="5">Binds ribosomal protein uS19.</text>
</comment>
<comment type="function">
    <text evidence="5">An accessory protein needed during the final step in the assembly of 30S ribosomal subunit, possibly for assembly of the head region. Essential for efficient processing of 16S rRNA. May be needed both before and after RbfA during the maturation of 16S rRNA. It has affinity for free ribosomal 30S subunits but not for 70S ribosomes.</text>
</comment>
<dbReference type="InterPro" id="IPR056792">
    <property type="entry name" value="PRC_RimM"/>
</dbReference>
<keyword evidence="2 5" id="KW-0690">Ribosome biogenesis</keyword>
<comment type="subcellular location">
    <subcellularLocation>
        <location evidence="5">Cytoplasm</location>
    </subcellularLocation>
</comment>
<dbReference type="InterPro" id="IPR011961">
    <property type="entry name" value="RimM"/>
</dbReference>
<organism evidence="8 9">
    <name type="scientific">Candidatus Bacteroides avicola</name>
    <dbReference type="NCBI Taxonomy" id="2838468"/>
    <lineage>
        <taxon>Bacteria</taxon>
        <taxon>Pseudomonadati</taxon>
        <taxon>Bacteroidota</taxon>
        <taxon>Bacteroidia</taxon>
        <taxon>Bacteroidales</taxon>
        <taxon>Bacteroidaceae</taxon>
        <taxon>Bacteroides</taxon>
    </lineage>
</organism>
<comment type="domain">
    <text evidence="5">The PRC barrel domain binds ribosomal protein uS19.</text>
</comment>
<sequence length="178" mass="20387">MIRPEEVYKIGMFNKPHGIGGELQFTFTDDIFDRVEAEYVVCPMDGILVPFFIEAYRFRSDTTALMKLEGVDTQEQARQFINTPVYFPVKHAQETPAEELSWTFFIGFRLEDTAHGHLGEVTDIDDSTPNVLFVVDHQGEELLIPAHEEFILDIDTTHRVITMHLPEGLLDLDNAEET</sequence>
<dbReference type="Gene3D" id="2.30.30.240">
    <property type="entry name" value="PRC-barrel domain"/>
    <property type="match status" value="1"/>
</dbReference>
<evidence type="ECO:0000256" key="4">
    <source>
        <dbReference type="ARBA" id="ARBA00023186"/>
    </source>
</evidence>
<feature type="domain" description="Ribosome maturation factor RimM PRC barrel" evidence="7">
    <location>
        <begin position="102"/>
        <end position="169"/>
    </location>
</feature>
<feature type="domain" description="RimM N-terminal" evidence="6">
    <location>
        <begin position="10"/>
        <end position="88"/>
    </location>
</feature>
<evidence type="ECO:0000259" key="6">
    <source>
        <dbReference type="Pfam" id="PF01782"/>
    </source>
</evidence>
<accession>A0A9D2HVY4</accession>
<dbReference type="InterPro" id="IPR036976">
    <property type="entry name" value="RimM_N_sf"/>
</dbReference>
<comment type="similarity">
    <text evidence="5">Belongs to the RimM family.</text>
</comment>
<evidence type="ECO:0000259" key="7">
    <source>
        <dbReference type="Pfam" id="PF24986"/>
    </source>
</evidence>
<evidence type="ECO:0000313" key="9">
    <source>
        <dbReference type="Proteomes" id="UP000823862"/>
    </source>
</evidence>
<dbReference type="HAMAP" id="MF_00014">
    <property type="entry name" value="Ribosome_mat_RimM"/>
    <property type="match status" value="1"/>
</dbReference>
<dbReference type="GO" id="GO:0005840">
    <property type="term" value="C:ribosome"/>
    <property type="evidence" value="ECO:0007669"/>
    <property type="project" value="InterPro"/>
</dbReference>
<evidence type="ECO:0000256" key="2">
    <source>
        <dbReference type="ARBA" id="ARBA00022517"/>
    </source>
</evidence>
<reference evidence="8" key="1">
    <citation type="journal article" date="2021" name="PeerJ">
        <title>Extensive microbial diversity within the chicken gut microbiome revealed by metagenomics and culture.</title>
        <authorList>
            <person name="Gilroy R."/>
            <person name="Ravi A."/>
            <person name="Getino M."/>
            <person name="Pursley I."/>
            <person name="Horton D.L."/>
            <person name="Alikhan N.F."/>
            <person name="Baker D."/>
            <person name="Gharbi K."/>
            <person name="Hall N."/>
            <person name="Watson M."/>
            <person name="Adriaenssens E.M."/>
            <person name="Foster-Nyarko E."/>
            <person name="Jarju S."/>
            <person name="Secka A."/>
            <person name="Antonio M."/>
            <person name="Oren A."/>
            <person name="Chaudhuri R.R."/>
            <person name="La Ragione R."/>
            <person name="Hildebrand F."/>
            <person name="Pallen M.J."/>
        </authorList>
    </citation>
    <scope>NUCLEOTIDE SEQUENCE</scope>
    <source>
        <strain evidence="8">ChiHjej12B11-9795</strain>
    </source>
</reference>
<dbReference type="Pfam" id="PF24986">
    <property type="entry name" value="PRC_RimM"/>
    <property type="match status" value="1"/>
</dbReference>
<keyword evidence="3 5" id="KW-0698">rRNA processing</keyword>
<evidence type="ECO:0000256" key="1">
    <source>
        <dbReference type="ARBA" id="ARBA00022490"/>
    </source>
</evidence>
<dbReference type="GO" id="GO:0005737">
    <property type="term" value="C:cytoplasm"/>
    <property type="evidence" value="ECO:0007669"/>
    <property type="project" value="UniProtKB-SubCell"/>
</dbReference>
<dbReference type="Proteomes" id="UP000823862">
    <property type="component" value="Unassembled WGS sequence"/>
</dbReference>
<dbReference type="InterPro" id="IPR011033">
    <property type="entry name" value="PRC_barrel-like_sf"/>
</dbReference>
<gene>
    <name evidence="5 8" type="primary">rimM</name>
    <name evidence="8" type="ORF">H9950_02475</name>
</gene>
<dbReference type="SUPFAM" id="SSF50447">
    <property type="entry name" value="Translation proteins"/>
    <property type="match status" value="1"/>
</dbReference>
<dbReference type="Gene3D" id="2.40.30.60">
    <property type="entry name" value="RimM"/>
    <property type="match status" value="1"/>
</dbReference>
<evidence type="ECO:0000313" key="8">
    <source>
        <dbReference type="EMBL" id="HJA85062.1"/>
    </source>
</evidence>
<evidence type="ECO:0000256" key="3">
    <source>
        <dbReference type="ARBA" id="ARBA00022552"/>
    </source>
</evidence>
<dbReference type="GO" id="GO:0006364">
    <property type="term" value="P:rRNA processing"/>
    <property type="evidence" value="ECO:0007669"/>
    <property type="project" value="UniProtKB-UniRule"/>
</dbReference>
<evidence type="ECO:0000256" key="5">
    <source>
        <dbReference type="HAMAP-Rule" id="MF_00014"/>
    </source>
</evidence>
<dbReference type="PANTHER" id="PTHR33692">
    <property type="entry name" value="RIBOSOME MATURATION FACTOR RIMM"/>
    <property type="match status" value="1"/>
</dbReference>
<dbReference type="EMBL" id="DWZI01000014">
    <property type="protein sequence ID" value="HJA85062.1"/>
    <property type="molecule type" value="Genomic_DNA"/>
</dbReference>
<dbReference type="SUPFAM" id="SSF50346">
    <property type="entry name" value="PRC-barrel domain"/>
    <property type="match status" value="1"/>
</dbReference>
<comment type="caution">
    <text evidence="8">The sequence shown here is derived from an EMBL/GenBank/DDBJ whole genome shotgun (WGS) entry which is preliminary data.</text>
</comment>
<dbReference type="InterPro" id="IPR002676">
    <property type="entry name" value="RimM_N"/>
</dbReference>
<name>A0A9D2HVY4_9BACE</name>
<keyword evidence="1 5" id="KW-0963">Cytoplasm</keyword>
<dbReference type="InterPro" id="IPR009000">
    <property type="entry name" value="Transl_B-barrel_sf"/>
</dbReference>